<dbReference type="GO" id="GO:0043165">
    <property type="term" value="P:Gram-negative-bacterium-type cell outer membrane assembly"/>
    <property type="evidence" value="ECO:0007669"/>
    <property type="project" value="UniProtKB-UniRule"/>
</dbReference>
<dbReference type="InterPro" id="IPR000184">
    <property type="entry name" value="Bac_surfAg_D15"/>
</dbReference>
<dbReference type="InterPro" id="IPR023707">
    <property type="entry name" value="OM_assembly_BamA"/>
</dbReference>
<dbReference type="InterPro" id="IPR010827">
    <property type="entry name" value="BamA/TamA_POTRA"/>
</dbReference>
<keyword evidence="6 8" id="KW-0472">Membrane</keyword>
<evidence type="ECO:0000256" key="6">
    <source>
        <dbReference type="ARBA" id="ARBA00023136"/>
    </source>
</evidence>
<reference evidence="11 12" key="1">
    <citation type="journal article" date="2000" name="Arch. Microbiol.">
        <title>Rhodobaca bogoriensis gen. nov. and sp. nov., an alkaliphilic purple nonsulfur bacterium from African Rift Valley soda lakes.</title>
        <authorList>
            <person name="Milford A.D."/>
            <person name="Achenbach L.A."/>
            <person name="Jung D.O."/>
            <person name="Madigan M.T."/>
        </authorList>
    </citation>
    <scope>NUCLEOTIDE SEQUENCE [LARGE SCALE GENOMIC DNA]</scope>
    <source>
        <strain evidence="11 12">2376</strain>
    </source>
</reference>
<dbReference type="EMBL" id="JACBXS010000008">
    <property type="protein sequence ID" value="NYS24514.1"/>
    <property type="molecule type" value="Genomic_DNA"/>
</dbReference>
<keyword evidence="3 8" id="KW-0812">Transmembrane</keyword>
<dbReference type="InterPro" id="IPR034746">
    <property type="entry name" value="POTRA"/>
</dbReference>
<comment type="caution">
    <text evidence="11">The sequence shown here is derived from an EMBL/GenBank/DDBJ whole genome shotgun (WGS) entry which is preliminary data.</text>
</comment>
<dbReference type="Proteomes" id="UP000529417">
    <property type="component" value="Unassembled WGS sequence"/>
</dbReference>
<dbReference type="AlphaFoldDB" id="A0A7Z0KXK1"/>
<dbReference type="Pfam" id="PF01103">
    <property type="entry name" value="Omp85"/>
    <property type="match status" value="1"/>
</dbReference>
<evidence type="ECO:0000256" key="7">
    <source>
        <dbReference type="ARBA" id="ARBA00023237"/>
    </source>
</evidence>
<feature type="domain" description="POTRA" evidence="10">
    <location>
        <begin position="114"/>
        <end position="191"/>
    </location>
</feature>
<evidence type="ECO:0000256" key="4">
    <source>
        <dbReference type="ARBA" id="ARBA00022729"/>
    </source>
</evidence>
<dbReference type="PANTHER" id="PTHR12815:SF23">
    <property type="entry name" value="OUTER MEMBRANE PROTEIN ASSEMBLY FACTOR BAMA"/>
    <property type="match status" value="1"/>
</dbReference>
<keyword evidence="2 8" id="KW-1134">Transmembrane beta strand</keyword>
<evidence type="ECO:0000256" key="5">
    <source>
        <dbReference type="ARBA" id="ARBA00022737"/>
    </source>
</evidence>
<sequence length="782" mass="87024">MRASTRAIPVRRIANRPGLFFAILSAATMAMVLVSAAFSPALAQDFRFTSFQIEGNQRVDDQTILGFARIPPGQALSAGDLNEAFRRVSNSGLFDEVEFTPRGNTLQITVVELPTISFVNFEGNRRISDDAIREVVQTTAGRVLSPSQVDADAVAIAELYRQRGRFAAEVTPRIIPRGSNRVDLAFEIREGNVVEIERLSFVGNRAFSDNRLRRVLDTKQAGLFRVLVQRDTFVEDRINLDRELLRDFYLSRGYVDFRINSVTSEMARERDGFFITFNISEGLQYRVGNVSVASEIDGIDLAPYEQQVRLRSGVVFAPSVIEANVRRLERVATLEGRRFVRVEPRLTRNNRNQTVDVELTLVEGERIVIERIDIQGNTTTLDRVVRRQFDSAEGDPLNPREIREAAERIRALGFFSDVQVEPRQGSADDLAVVDVDVEEQPTGSLGFGISYGVGVGVGFAINFEEANFLGRGQNIAVAFSTIPGSREIGLNFTEPALLDRDLRYTFGLNYRSTRDFNEDFDTRTATLRNALSFPVSEFGRLEGRFEVRSDRVTGADPADTSPRIILDQDMGRVNSFSLGYTYTLDTRGSGYDPTRGYILQLSQDFGVTSGSRRFLRTTARAGYEQQVLNEEVTLRADLTAGALVMSGGDTRITERFFLDGRMRGFELRGTGPRDLGANNRDALGGVRYAVAQFEAEFPLGLPEEYGITGGVFMDVGSVWGLDNSGAAVDLGGSDGLNLRASAGVSLFWDTPIGPLRFDFSRALRKEDYDRTQNFDLSIVTRF</sequence>
<comment type="similarity">
    <text evidence="8">Belongs to the BamA family.</text>
</comment>
<evidence type="ECO:0000256" key="3">
    <source>
        <dbReference type="ARBA" id="ARBA00022692"/>
    </source>
</evidence>
<dbReference type="InterPro" id="IPR039910">
    <property type="entry name" value="D15-like"/>
</dbReference>
<evidence type="ECO:0000256" key="9">
    <source>
        <dbReference type="NCBIfam" id="TIGR03303"/>
    </source>
</evidence>
<evidence type="ECO:0000259" key="10">
    <source>
        <dbReference type="PROSITE" id="PS51779"/>
    </source>
</evidence>
<evidence type="ECO:0000256" key="2">
    <source>
        <dbReference type="ARBA" id="ARBA00022452"/>
    </source>
</evidence>
<keyword evidence="7 8" id="KW-0998">Cell outer membrane</keyword>
<dbReference type="Gene3D" id="3.10.20.310">
    <property type="entry name" value="membrane protein fhac"/>
    <property type="match status" value="5"/>
</dbReference>
<feature type="domain" description="POTRA" evidence="10">
    <location>
        <begin position="367"/>
        <end position="440"/>
    </location>
</feature>
<evidence type="ECO:0000313" key="11">
    <source>
        <dbReference type="EMBL" id="NYS24514.1"/>
    </source>
</evidence>
<comment type="subcellular location">
    <subcellularLocation>
        <location evidence="8">Cell outer membrane</location>
    </subcellularLocation>
    <subcellularLocation>
        <location evidence="1">Membrane</location>
    </subcellularLocation>
</comment>
<dbReference type="NCBIfam" id="TIGR03303">
    <property type="entry name" value="OM_YaeT"/>
    <property type="match status" value="1"/>
</dbReference>
<evidence type="ECO:0000256" key="1">
    <source>
        <dbReference type="ARBA" id="ARBA00004370"/>
    </source>
</evidence>
<evidence type="ECO:0000256" key="8">
    <source>
        <dbReference type="HAMAP-Rule" id="MF_01430"/>
    </source>
</evidence>
<dbReference type="PANTHER" id="PTHR12815">
    <property type="entry name" value="SORTING AND ASSEMBLY MACHINERY SAMM50 PROTEIN FAMILY MEMBER"/>
    <property type="match status" value="1"/>
</dbReference>
<dbReference type="PROSITE" id="PS51779">
    <property type="entry name" value="POTRA"/>
    <property type="match status" value="3"/>
</dbReference>
<organism evidence="11 12">
    <name type="scientific">Rhabdonatronobacter sediminivivens</name>
    <dbReference type="NCBI Taxonomy" id="2743469"/>
    <lineage>
        <taxon>Bacteria</taxon>
        <taxon>Pseudomonadati</taxon>
        <taxon>Pseudomonadota</taxon>
        <taxon>Alphaproteobacteria</taxon>
        <taxon>Rhodobacterales</taxon>
        <taxon>Paracoccaceae</taxon>
        <taxon>Rhabdonatronobacter</taxon>
    </lineage>
</organism>
<dbReference type="Gene3D" id="2.40.160.50">
    <property type="entry name" value="membrane protein fhac: a member of the omp85/tpsb transporter family"/>
    <property type="match status" value="1"/>
</dbReference>
<dbReference type="HAMAP" id="MF_01430">
    <property type="entry name" value="OM_assembly_BamA"/>
    <property type="match status" value="1"/>
</dbReference>
<keyword evidence="12" id="KW-1185">Reference proteome</keyword>
<proteinExistence type="inferred from homology"/>
<dbReference type="PIRSF" id="PIRSF006076">
    <property type="entry name" value="OM_assembly_OMP85"/>
    <property type="match status" value="1"/>
</dbReference>
<evidence type="ECO:0000313" key="12">
    <source>
        <dbReference type="Proteomes" id="UP000529417"/>
    </source>
</evidence>
<dbReference type="GO" id="GO:0009279">
    <property type="term" value="C:cell outer membrane"/>
    <property type="evidence" value="ECO:0007669"/>
    <property type="project" value="UniProtKB-SubCell"/>
</dbReference>
<gene>
    <name evidence="8 11" type="primary">bamA</name>
    <name evidence="11" type="ORF">HUK65_05870</name>
</gene>
<name>A0A7Z0KXK1_9RHOB</name>
<keyword evidence="4 8" id="KW-0732">Signal</keyword>
<dbReference type="GO" id="GO:0051205">
    <property type="term" value="P:protein insertion into membrane"/>
    <property type="evidence" value="ECO:0007669"/>
    <property type="project" value="UniProtKB-UniRule"/>
</dbReference>
<dbReference type="Pfam" id="PF07244">
    <property type="entry name" value="POTRA"/>
    <property type="match status" value="4"/>
</dbReference>
<feature type="domain" description="POTRA" evidence="10">
    <location>
        <begin position="46"/>
        <end position="113"/>
    </location>
</feature>
<comment type="subunit">
    <text evidence="8">Part of the Bam complex.</text>
</comment>
<keyword evidence="5 8" id="KW-0677">Repeat</keyword>
<protein>
    <recommendedName>
        <fullName evidence="8 9">Outer membrane protein assembly factor BamA</fullName>
    </recommendedName>
</protein>
<comment type="function">
    <text evidence="8">Part of the outer membrane protein assembly complex, which is involved in assembly and insertion of beta-barrel proteins into the outer membrane.</text>
</comment>
<accession>A0A7Z0KXK1</accession>